<reference evidence="2" key="1">
    <citation type="journal article" date="2023" name="G3 (Bethesda)">
        <title>A reference genome for the long-term kleptoplast-retaining sea slug Elysia crispata morphotype clarki.</title>
        <authorList>
            <person name="Eastman K.E."/>
            <person name="Pendleton A.L."/>
            <person name="Shaikh M.A."/>
            <person name="Suttiyut T."/>
            <person name="Ogas R."/>
            <person name="Tomko P."/>
            <person name="Gavelis G."/>
            <person name="Widhalm J.R."/>
            <person name="Wisecaver J.H."/>
        </authorList>
    </citation>
    <scope>NUCLEOTIDE SEQUENCE</scope>
    <source>
        <strain evidence="2">ECLA1</strain>
    </source>
</reference>
<dbReference type="AlphaFoldDB" id="A0AAE1D2W5"/>
<proteinExistence type="predicted"/>
<protein>
    <submittedName>
        <fullName evidence="2">Uncharacterized protein</fullName>
    </submittedName>
</protein>
<keyword evidence="3" id="KW-1185">Reference proteome</keyword>
<dbReference type="EMBL" id="JAWDGP010005662">
    <property type="protein sequence ID" value="KAK3754539.1"/>
    <property type="molecule type" value="Genomic_DNA"/>
</dbReference>
<evidence type="ECO:0000313" key="2">
    <source>
        <dbReference type="EMBL" id="KAK3754539.1"/>
    </source>
</evidence>
<dbReference type="Proteomes" id="UP001283361">
    <property type="component" value="Unassembled WGS sequence"/>
</dbReference>
<evidence type="ECO:0000313" key="3">
    <source>
        <dbReference type="Proteomes" id="UP001283361"/>
    </source>
</evidence>
<sequence>MNARAEAIEITFRELKFETGTYEYATFVCKGGGRSQRSVSKGIRANLSTIKCGCPVWMILQNYNNFKDELSSLAPPPIVEYLQSNWWNCPQLWANFLNLDIPRLHVTRTNHLESYHGKIKTLLHSKISLSEALLLLQKYDSHLLQAATVSTTVESMKRRYNSKDSDPVIGEVYLNVTSYAARLILEQYETTKKFSYSFTESANDIYERKSSAETVYHTTSKSCNRKFFVNVKLQCRHSFALRKHIKAQLYQNIQCDHRFSRNQTLTFPSSTVGCIEANPVNSSFKTLTLEEKYLHAERLMKEISGYLSLLGTAAFQSKMEQLQNLLNHWKGNGEVVILESSCNPADSTMVGASGLAVETLFNSQDSSIKLGEGTHERNTTGDDETNATGDDALVLETLVETSGLAVLLNWLRACIRRIQLVAMRRMQLEERVKILLSGAVSNFADSDSHEDAIKPYNEISSCLLDEYLDIACRAGISFSVPQEAKMASRSDADVARLLNLNAADSDAFFEIVNGYFGPRNDLDVDEFSDADGSDEGEDN</sequence>
<accession>A0AAE1D2W5</accession>
<dbReference type="InterPro" id="IPR052579">
    <property type="entry name" value="Zinc_finger_SWIM"/>
</dbReference>
<organism evidence="2 3">
    <name type="scientific">Elysia crispata</name>
    <name type="common">lettuce slug</name>
    <dbReference type="NCBI Taxonomy" id="231223"/>
    <lineage>
        <taxon>Eukaryota</taxon>
        <taxon>Metazoa</taxon>
        <taxon>Spiralia</taxon>
        <taxon>Lophotrochozoa</taxon>
        <taxon>Mollusca</taxon>
        <taxon>Gastropoda</taxon>
        <taxon>Heterobranchia</taxon>
        <taxon>Euthyneura</taxon>
        <taxon>Panpulmonata</taxon>
        <taxon>Sacoglossa</taxon>
        <taxon>Placobranchoidea</taxon>
        <taxon>Plakobranchidae</taxon>
        <taxon>Elysia</taxon>
    </lineage>
</organism>
<feature type="region of interest" description="Disordered" evidence="1">
    <location>
        <begin position="368"/>
        <end position="387"/>
    </location>
</feature>
<comment type="caution">
    <text evidence="2">The sequence shown here is derived from an EMBL/GenBank/DDBJ whole genome shotgun (WGS) entry which is preliminary data.</text>
</comment>
<dbReference type="PANTHER" id="PTHR31569">
    <property type="entry name" value="SWIM-TYPE DOMAIN-CONTAINING PROTEIN"/>
    <property type="match status" value="1"/>
</dbReference>
<gene>
    <name evidence="2" type="ORF">RRG08_016728</name>
</gene>
<dbReference type="PANTHER" id="PTHR31569:SF4">
    <property type="entry name" value="SWIM-TYPE DOMAIN-CONTAINING PROTEIN"/>
    <property type="match status" value="1"/>
</dbReference>
<name>A0AAE1D2W5_9GAST</name>
<evidence type="ECO:0000256" key="1">
    <source>
        <dbReference type="SAM" id="MobiDB-lite"/>
    </source>
</evidence>